<evidence type="ECO:0000313" key="1">
    <source>
        <dbReference type="EMBL" id="EFJ16920.1"/>
    </source>
</evidence>
<dbReference type="InterPro" id="IPR053218">
    <property type="entry name" value="Pathogen-related_defense"/>
</dbReference>
<dbReference type="PANTHER" id="PTHR31723:SF10">
    <property type="entry name" value="PATHOGEN-RELATED PROTEIN"/>
    <property type="match status" value="1"/>
</dbReference>
<dbReference type="KEGG" id="smo:SELMODRAFT_228781"/>
<dbReference type="OrthoDB" id="65445at2759"/>
<reference evidence="1 2" key="1">
    <citation type="journal article" date="2011" name="Science">
        <title>The Selaginella genome identifies genetic changes associated with the evolution of vascular plants.</title>
        <authorList>
            <person name="Banks J.A."/>
            <person name="Nishiyama T."/>
            <person name="Hasebe M."/>
            <person name="Bowman J.L."/>
            <person name="Gribskov M."/>
            <person name="dePamphilis C."/>
            <person name="Albert V.A."/>
            <person name="Aono N."/>
            <person name="Aoyama T."/>
            <person name="Ambrose B.A."/>
            <person name="Ashton N.W."/>
            <person name="Axtell M.J."/>
            <person name="Barker E."/>
            <person name="Barker M.S."/>
            <person name="Bennetzen J.L."/>
            <person name="Bonawitz N.D."/>
            <person name="Chapple C."/>
            <person name="Cheng C."/>
            <person name="Correa L.G."/>
            <person name="Dacre M."/>
            <person name="DeBarry J."/>
            <person name="Dreyer I."/>
            <person name="Elias M."/>
            <person name="Engstrom E.M."/>
            <person name="Estelle M."/>
            <person name="Feng L."/>
            <person name="Finet C."/>
            <person name="Floyd S.K."/>
            <person name="Frommer W.B."/>
            <person name="Fujita T."/>
            <person name="Gramzow L."/>
            <person name="Gutensohn M."/>
            <person name="Harholt J."/>
            <person name="Hattori M."/>
            <person name="Heyl A."/>
            <person name="Hirai T."/>
            <person name="Hiwatashi Y."/>
            <person name="Ishikawa M."/>
            <person name="Iwata M."/>
            <person name="Karol K.G."/>
            <person name="Koehler B."/>
            <person name="Kolukisaoglu U."/>
            <person name="Kubo M."/>
            <person name="Kurata T."/>
            <person name="Lalonde S."/>
            <person name="Li K."/>
            <person name="Li Y."/>
            <person name="Litt A."/>
            <person name="Lyons E."/>
            <person name="Manning G."/>
            <person name="Maruyama T."/>
            <person name="Michael T.P."/>
            <person name="Mikami K."/>
            <person name="Miyazaki S."/>
            <person name="Morinaga S."/>
            <person name="Murata T."/>
            <person name="Mueller-Roeber B."/>
            <person name="Nelson D.R."/>
            <person name="Obara M."/>
            <person name="Oguri Y."/>
            <person name="Olmstead R.G."/>
            <person name="Onodera N."/>
            <person name="Petersen B.L."/>
            <person name="Pils B."/>
            <person name="Prigge M."/>
            <person name="Rensing S.A."/>
            <person name="Riano-Pachon D.M."/>
            <person name="Roberts A.W."/>
            <person name="Sato Y."/>
            <person name="Scheller H.V."/>
            <person name="Schulz B."/>
            <person name="Schulz C."/>
            <person name="Shakirov E.V."/>
            <person name="Shibagaki N."/>
            <person name="Shinohara N."/>
            <person name="Shippen D.E."/>
            <person name="Soerensen I."/>
            <person name="Sotooka R."/>
            <person name="Sugimoto N."/>
            <person name="Sugita M."/>
            <person name="Sumikawa N."/>
            <person name="Tanurdzic M."/>
            <person name="Theissen G."/>
            <person name="Ulvskov P."/>
            <person name="Wakazuki S."/>
            <person name="Weng J.K."/>
            <person name="Willats W.W."/>
            <person name="Wipf D."/>
            <person name="Wolf P.G."/>
            <person name="Yang L."/>
            <person name="Zimmer A.D."/>
            <person name="Zhu Q."/>
            <person name="Mitros T."/>
            <person name="Hellsten U."/>
            <person name="Loque D."/>
            <person name="Otillar R."/>
            <person name="Salamov A."/>
            <person name="Schmutz J."/>
            <person name="Shapiro H."/>
            <person name="Lindquist E."/>
            <person name="Lucas S."/>
            <person name="Rokhsar D."/>
            <person name="Grigoriev I.V."/>
        </authorList>
    </citation>
    <scope>NUCLEOTIDE SEQUENCE [LARGE SCALE GENOMIC DNA]</scope>
</reference>
<dbReference type="eggNOG" id="ENOG502QUA2">
    <property type="taxonomic scope" value="Eukaryota"/>
</dbReference>
<keyword evidence="2" id="KW-1185">Reference proteome</keyword>
<dbReference type="PANTHER" id="PTHR31723">
    <property type="entry name" value="PATHOGENESIS-RELATED FAMILY PROTEIN"/>
    <property type="match status" value="1"/>
</dbReference>
<evidence type="ECO:0008006" key="3">
    <source>
        <dbReference type="Google" id="ProtNLM"/>
    </source>
</evidence>
<accession>D8SES5</accession>
<dbReference type="Gene3D" id="3.10.450.50">
    <property type="match status" value="1"/>
</dbReference>
<dbReference type="OMA" id="ESHNIEW"/>
<dbReference type="Proteomes" id="UP000001514">
    <property type="component" value="Unassembled WGS sequence"/>
</dbReference>
<dbReference type="SUPFAM" id="SSF54427">
    <property type="entry name" value="NTF2-like"/>
    <property type="match status" value="1"/>
</dbReference>
<dbReference type="AlphaFoldDB" id="D8SES5"/>
<organism evidence="2">
    <name type="scientific">Selaginella moellendorffii</name>
    <name type="common">Spikemoss</name>
    <dbReference type="NCBI Taxonomy" id="88036"/>
    <lineage>
        <taxon>Eukaryota</taxon>
        <taxon>Viridiplantae</taxon>
        <taxon>Streptophyta</taxon>
        <taxon>Embryophyta</taxon>
        <taxon>Tracheophyta</taxon>
        <taxon>Lycopodiopsida</taxon>
        <taxon>Selaginellales</taxon>
        <taxon>Selaginellaceae</taxon>
        <taxon>Selaginella</taxon>
    </lineage>
</organism>
<protein>
    <recommendedName>
        <fullName evidence="3">Pathogen-related protein</fullName>
    </recommendedName>
</protein>
<dbReference type="InterPro" id="IPR032710">
    <property type="entry name" value="NTF2-like_dom_sf"/>
</dbReference>
<evidence type="ECO:0000313" key="2">
    <source>
        <dbReference type="Proteomes" id="UP000001514"/>
    </source>
</evidence>
<dbReference type="EMBL" id="GL377616">
    <property type="protein sequence ID" value="EFJ16920.1"/>
    <property type="molecule type" value="Genomic_DNA"/>
</dbReference>
<dbReference type="Gramene" id="EFJ16920">
    <property type="protein sequence ID" value="EFJ16920"/>
    <property type="gene ID" value="SELMODRAFT_228781"/>
</dbReference>
<dbReference type="HOGENOM" id="CLU_066755_1_0_1"/>
<sequence length="232" mass="26379">MEEIASSVKDLELEKGGEYRSFLHGDTEKDTVWRLGEAPEYDLVNRTFRSGRTKDWKPGSLEETVQNLVKTWEMELTHKTRIKDFKSIDAENFSFSVNGGKTMTGEELLRAGSYNALLASLEHGGANNPPLYKSSQETFESSHEIFRGVFPNGFAWEVLEVFSGPPTVAFKWRHWGKMEGSFKEHNPNGKTAEMFGMAIAEVNDQLKIGRLEVFYDPSQLLTQLTCPYNPKR</sequence>
<dbReference type="InParanoid" id="D8SES5"/>
<proteinExistence type="predicted"/>
<name>D8SES5_SELML</name>
<gene>
    <name evidence="1" type="ORF">SELMODRAFT_228781</name>
</gene>